<dbReference type="AlphaFoldDB" id="A0A6A4V8Y5"/>
<dbReference type="GO" id="GO:0005634">
    <property type="term" value="C:nucleus"/>
    <property type="evidence" value="ECO:0007669"/>
    <property type="project" value="InterPro"/>
</dbReference>
<proteinExistence type="predicted"/>
<keyword evidence="3" id="KW-1185">Reference proteome</keyword>
<dbReference type="InterPro" id="IPR012677">
    <property type="entry name" value="Nucleotide-bd_a/b_plait_sf"/>
</dbReference>
<accession>A0A6A4V8Y5</accession>
<dbReference type="OrthoDB" id="1432093at2759"/>
<dbReference type="GO" id="GO:1990431">
    <property type="term" value="P:priRNA 3'-end processing"/>
    <property type="evidence" value="ECO:0007669"/>
    <property type="project" value="TreeGrafter"/>
</dbReference>
<dbReference type="Pfam" id="PF08675">
    <property type="entry name" value="RNA_bind"/>
    <property type="match status" value="1"/>
</dbReference>
<dbReference type="InterPro" id="IPR035979">
    <property type="entry name" value="RBD_domain_sf"/>
</dbReference>
<evidence type="ECO:0000313" key="3">
    <source>
        <dbReference type="Proteomes" id="UP000440578"/>
    </source>
</evidence>
<gene>
    <name evidence="2" type="primary">parn_1</name>
    <name evidence="2" type="ORF">FJT64_012232</name>
</gene>
<comment type="caution">
    <text evidence="2">The sequence shown here is derived from an EMBL/GenBank/DDBJ whole genome shotgun (WGS) entry which is preliminary data.</text>
</comment>
<protein>
    <submittedName>
        <fullName evidence="2">Poly(A)-specific ribonuclease PARN</fullName>
    </submittedName>
</protein>
<dbReference type="EMBL" id="VIIS01002025">
    <property type="protein sequence ID" value="KAF0289589.1"/>
    <property type="molecule type" value="Genomic_DNA"/>
</dbReference>
<dbReference type="PANTHER" id="PTHR15092">
    <property type="entry name" value="POLY A -SPECIFIC RIBONUCLEASE/TARGET OF EGR1, MEMBER 1"/>
    <property type="match status" value="1"/>
</dbReference>
<dbReference type="SUPFAM" id="SSF54928">
    <property type="entry name" value="RNA-binding domain, RBD"/>
    <property type="match status" value="1"/>
</dbReference>
<dbReference type="PANTHER" id="PTHR15092:SF44">
    <property type="entry name" value="POLY(A)-SPECIFIC RIBONUCLEASE PARN"/>
    <property type="match status" value="1"/>
</dbReference>
<evidence type="ECO:0000313" key="2">
    <source>
        <dbReference type="EMBL" id="KAF0289589.1"/>
    </source>
</evidence>
<dbReference type="GO" id="GO:0004535">
    <property type="term" value="F:poly(A)-specific ribonuclease activity"/>
    <property type="evidence" value="ECO:0007669"/>
    <property type="project" value="InterPro"/>
</dbReference>
<sequence length="185" mass="20763">MPNIGKSLAQATVAAEGSSGREYDLKDDKHHEAGYDAFLTAACFGAMVSYLGLLLKPPQPMLEPSAEIVRPFANKVFAQGMADMPYLNITGEELTPSRDHVFYLTFPSHWKTNDIMHIFSPFSRVHVAWVDDTSAFVSLARKDQTTQVLQNVKASGLFTLCTYKEWQTRQVRKRGGDESCNRKKE</sequence>
<dbReference type="GO" id="GO:0046872">
    <property type="term" value="F:metal ion binding"/>
    <property type="evidence" value="ECO:0007669"/>
    <property type="project" value="InterPro"/>
</dbReference>
<dbReference type="GO" id="GO:0005737">
    <property type="term" value="C:cytoplasm"/>
    <property type="evidence" value="ECO:0007669"/>
    <property type="project" value="InterPro"/>
</dbReference>
<reference evidence="2 3" key="1">
    <citation type="submission" date="2019-07" db="EMBL/GenBank/DDBJ databases">
        <title>Draft genome assembly of a fouling barnacle, Amphibalanus amphitrite (Darwin, 1854): The first reference genome for Thecostraca.</title>
        <authorList>
            <person name="Kim W."/>
        </authorList>
    </citation>
    <scope>NUCLEOTIDE SEQUENCE [LARGE SCALE GENOMIC DNA]</scope>
    <source>
        <strain evidence="2">SNU_AA5</strain>
        <tissue evidence="2">Soma without cirri and trophi</tissue>
    </source>
</reference>
<name>A0A6A4V8Y5_AMPAM</name>
<feature type="domain" description="Poly(A)-specific ribonuclease RNA-binding" evidence="1">
    <location>
        <begin position="91"/>
        <end position="168"/>
    </location>
</feature>
<dbReference type="GO" id="GO:1990432">
    <property type="term" value="P:siRNA 3'-end processing"/>
    <property type="evidence" value="ECO:0007669"/>
    <property type="project" value="TreeGrafter"/>
</dbReference>
<dbReference type="Gene3D" id="3.30.70.330">
    <property type="match status" value="1"/>
</dbReference>
<organism evidence="2 3">
    <name type="scientific">Amphibalanus amphitrite</name>
    <name type="common">Striped barnacle</name>
    <name type="synonym">Balanus amphitrite</name>
    <dbReference type="NCBI Taxonomy" id="1232801"/>
    <lineage>
        <taxon>Eukaryota</taxon>
        <taxon>Metazoa</taxon>
        <taxon>Ecdysozoa</taxon>
        <taxon>Arthropoda</taxon>
        <taxon>Crustacea</taxon>
        <taxon>Multicrustacea</taxon>
        <taxon>Cirripedia</taxon>
        <taxon>Thoracica</taxon>
        <taxon>Thoracicalcarea</taxon>
        <taxon>Balanomorpha</taxon>
        <taxon>Balanoidea</taxon>
        <taxon>Balanidae</taxon>
        <taxon>Amphibalaninae</taxon>
        <taxon>Amphibalanus</taxon>
    </lineage>
</organism>
<dbReference type="Gene3D" id="3.30.420.10">
    <property type="entry name" value="Ribonuclease H-like superfamily/Ribonuclease H"/>
    <property type="match status" value="1"/>
</dbReference>
<dbReference type="InterPro" id="IPR036397">
    <property type="entry name" value="RNaseH_sf"/>
</dbReference>
<dbReference type="InterPro" id="IPR051181">
    <property type="entry name" value="CAF1_poly(A)_ribonucleases"/>
</dbReference>
<dbReference type="GO" id="GO:0003723">
    <property type="term" value="F:RNA binding"/>
    <property type="evidence" value="ECO:0007669"/>
    <property type="project" value="InterPro"/>
</dbReference>
<dbReference type="CDD" id="cd12428">
    <property type="entry name" value="RRM_PARN"/>
    <property type="match status" value="1"/>
</dbReference>
<dbReference type="GO" id="GO:0000289">
    <property type="term" value="P:nuclear-transcribed mRNA poly(A) tail shortening"/>
    <property type="evidence" value="ECO:0007669"/>
    <property type="project" value="TreeGrafter"/>
</dbReference>
<dbReference type="InterPro" id="IPR014789">
    <property type="entry name" value="PolyA-riboNase_RNA-binding"/>
</dbReference>
<dbReference type="Proteomes" id="UP000440578">
    <property type="component" value="Unassembled WGS sequence"/>
</dbReference>
<evidence type="ECO:0000259" key="1">
    <source>
        <dbReference type="Pfam" id="PF08675"/>
    </source>
</evidence>